<dbReference type="EMBL" id="JAGGKV010000014">
    <property type="protein sequence ID" value="MBP1965442.1"/>
    <property type="molecule type" value="Genomic_DNA"/>
</dbReference>
<evidence type="ECO:0000259" key="2">
    <source>
        <dbReference type="PROSITE" id="PS51272"/>
    </source>
</evidence>
<proteinExistence type="predicted"/>
<evidence type="ECO:0000256" key="1">
    <source>
        <dbReference type="SAM" id="MobiDB-lite"/>
    </source>
</evidence>
<dbReference type="PANTHER" id="PTHR46211">
    <property type="entry name" value="GLYCEROPHOSPHORYL DIESTER PHOSPHODIESTERASE"/>
    <property type="match status" value="1"/>
</dbReference>
<reference evidence="4 5" key="1">
    <citation type="submission" date="2021-03" db="EMBL/GenBank/DDBJ databases">
        <title>Genomic Encyclopedia of Type Strains, Phase IV (KMG-IV): sequencing the most valuable type-strain genomes for metagenomic binning, comparative biology and taxonomic classification.</title>
        <authorList>
            <person name="Goeker M."/>
        </authorList>
    </citation>
    <scope>NUCLEOTIDE SEQUENCE [LARGE SCALE GENOMIC DNA]</scope>
    <source>
        <strain evidence="4 5">DSM 24950</strain>
    </source>
</reference>
<dbReference type="SUPFAM" id="SSF49344">
    <property type="entry name" value="CBD9-like"/>
    <property type="match status" value="1"/>
</dbReference>
<feature type="compositionally biased region" description="Basic and acidic residues" evidence="1">
    <location>
        <begin position="1407"/>
        <end position="1431"/>
    </location>
</feature>
<feature type="domain" description="GP-PDE" evidence="3">
    <location>
        <begin position="1075"/>
        <end position="1316"/>
    </location>
</feature>
<dbReference type="RefSeq" id="WP_167052545.1">
    <property type="nucleotide sequence ID" value="NZ_JAAOZR010000003.1"/>
</dbReference>
<dbReference type="SUPFAM" id="SSF51695">
    <property type="entry name" value="PLC-like phosphodiesterases"/>
    <property type="match status" value="2"/>
</dbReference>
<evidence type="ECO:0000313" key="5">
    <source>
        <dbReference type="Proteomes" id="UP001519344"/>
    </source>
</evidence>
<dbReference type="InterPro" id="IPR030395">
    <property type="entry name" value="GP_PDE_dom"/>
</dbReference>
<keyword evidence="5" id="KW-1185">Reference proteome</keyword>
<dbReference type="Gene3D" id="2.60.120.560">
    <property type="entry name" value="Exo-inulinase, domain 1"/>
    <property type="match status" value="2"/>
</dbReference>
<dbReference type="Pfam" id="PF00395">
    <property type="entry name" value="SLH"/>
    <property type="match status" value="3"/>
</dbReference>
<evidence type="ECO:0000259" key="3">
    <source>
        <dbReference type="PROSITE" id="PS51704"/>
    </source>
</evidence>
<dbReference type="InterPro" id="IPR010496">
    <property type="entry name" value="AL/BT2_dom"/>
</dbReference>
<organism evidence="4 5">
    <name type="scientific">Paenibacillus aceris</name>
    <dbReference type="NCBI Taxonomy" id="869555"/>
    <lineage>
        <taxon>Bacteria</taxon>
        <taxon>Bacillati</taxon>
        <taxon>Bacillota</taxon>
        <taxon>Bacilli</taxon>
        <taxon>Bacillales</taxon>
        <taxon>Paenibacillaceae</taxon>
        <taxon>Paenibacillus</taxon>
    </lineage>
</organism>
<sequence>MFWKHHKKPKGMKSEVKTMSTRVLGIVTITTLISGLFQPNAWAAQPLAGETGRKAMEVNKTLTAPIIDGNLDESIWKMDQPLSVQVGQGSFKASKFGLLWDNQYLYIGVKADDDTLLTGQSGNWFEQDNINVFLDPSQHQSAPFTNNDMQIGVMYQPGTTTPEFHFGAALNNHAGKDEKKILRAINKTASGWSTEIAVPWDMLNFDPVIQKQLGLEIGTTDRYGSTTAEQRSSYWSAFQSSSFWNDTSGYGTLKLIDTSPVAGSPNPVLLEENFDTYATGTVPQNWLSDVNAGSPSFTVVQDTYGNGRMTFDGNASGKQSRIIAPVQWDNYTIEADVRFDGFLNTGRWVSIMFRAPSSGKPPYPQMAIKQNGTIETAYRNPDGNWFSPTPISATGPQLLTNKDYTMKVRVFDSNVKQYFKAKSDTNFTLYGDKNLAANVLPEKGRVGFQGDQSKVSFDNLKVTRITADRLDITVPATLEALSGAASVTSSVYYSDGITEAPPVNRVKLYSSDESIIKINNNQMVPLKAGKVSIRAVYGNVEASKEITVTPSLSGVKVVSIKGNESGYVLATVGASLDLGTVEFQAEFNDLTTGVVKGNELTWTSANPAVVFANGTLKAQQKGVYTMTGTKDSASFSMLVLAKDAGDTEYVLYEENFDHLADGTLPAGWTRKEGTTAANAAVKSGAFEINALASPDNPSRVILPSFLNTFGNYKIEADVTHLQANDTARWHSIMYRIQNNDYPYYQMAVRKDATAANGIEFAERTPANAWNVIDRGSYTEAIDPSKMYHYTVKTYGNRVQEMINNQIFVDTDQAYAYAKGAVGLQANGSKMKLDNIRITLQEQALPAIPNGRFVEVTEPETRIAMAASVVTELRSAADFAKLNAPELPSTVIAHIGQGLKVTDPTGQTEISSLDAFLGYLSERMIPAFYVKDEATVDQLVDYLRKNSWEDVAIISDNGELIKRARKAYPIIRGILDFSGKTNLTKDSLLDIRRQTAASLARVAILPQSLSTRENVAYLQQRMIMVWSKEAASSAEKLVSMHQLITSGVNGIVTDSPAVQWEALKTYNRNTTLIRKPYIIAHRGMPANSPENTIESNRLGLEAGAEFIENDMYLSKDGRIVILHDGSLERTTNGTGFIENYTLEELKKLNANKPYPSGFPDVKIPTLDEQIDLAKEKGAMVMAEIKTATPALIEAYIQLLKDKDAEALVDTMSFDANQLKRMAELMPEMPLGLLTSGYANETNVKKSLRETMKLLQELNASFNTSYTGVGKNFMEAAKHRGLIISPWTLNDKNAFIQFMGLGAFGITTDYSYYASDWAASIQPEKMNVELTTDGSTTLSAVVQSYKGTKTTITPDLVLLDGQDLITLDGAKVTAKKPGTAHALMRYTSSMDESNKYDIYTAPITIQIAGKEDGGDGGDDGDHGDDGNGGDHDSNSGSGSTVTDGSQTTVPSIAPAYLEAKEGKLNASELKASLSAHSKVEVKLNGETLEMEAAGLLEASRVQGKTLLVSGDHVSYTLPLSVLKLDELAKQLGVSMEDVSIRMTLKKLSGTDAASIDNAITAAGSKPLTSAVSFEVEAVSQTGQSVPVKLGATYVSRDIMLDKAVDPKKATGAQLMPGTNELRFVPTLFVTKDGKTTATLKRSGNSVYTVVENNKSFHDLKDHWAKMDIELLANKLVVEGVDDNRFEADRSITRAEFAALLVRALGLDYAASTIDFKDITANDWFGQAVGTAAAAGLLSGYEDGTFRPNKEITREEQAAMVIRAMKYAGIDPSVTSAQQAAALAPFEDADRIVWAKAEMAAAVQAGLMNGMTANTLASDGYATRAQTAAMLKRLLVKANFINE</sequence>
<protein>
    <submittedName>
        <fullName evidence="4">Glycerophosphoryl diester phosphodiesterase/ribosomal protein L12E/L44/L45/RPP1/RPP2</fullName>
    </submittedName>
</protein>
<name>A0ABS4I3F3_9BACL</name>
<dbReference type="InterPro" id="IPR010502">
    <property type="entry name" value="Carb-bd_dom_fam9"/>
</dbReference>
<dbReference type="PROSITE" id="PS51272">
    <property type="entry name" value="SLH"/>
    <property type="match status" value="3"/>
</dbReference>
<dbReference type="PANTHER" id="PTHR46211:SF1">
    <property type="entry name" value="GLYCEROPHOSPHODIESTER PHOSPHODIESTERASE, CYTOPLASMIC"/>
    <property type="match status" value="1"/>
</dbReference>
<dbReference type="Gene3D" id="3.20.20.190">
    <property type="entry name" value="Phosphatidylinositol (PI) phosphodiesterase"/>
    <property type="match status" value="2"/>
</dbReference>
<dbReference type="Pfam" id="PF06452">
    <property type="entry name" value="CBM9_1"/>
    <property type="match status" value="1"/>
</dbReference>
<dbReference type="Gene3D" id="2.60.40.1190">
    <property type="match status" value="1"/>
</dbReference>
<dbReference type="Pfam" id="PF03009">
    <property type="entry name" value="GDPD"/>
    <property type="match status" value="1"/>
</dbReference>
<dbReference type="InterPro" id="IPR017946">
    <property type="entry name" value="PLC-like_Pdiesterase_TIM-brl"/>
</dbReference>
<dbReference type="Pfam" id="PF06439">
    <property type="entry name" value="3keto-disac_hyd"/>
    <property type="match status" value="1"/>
</dbReference>
<dbReference type="Gene3D" id="2.60.40.1080">
    <property type="match status" value="1"/>
</dbReference>
<feature type="domain" description="SLH" evidence="2">
    <location>
        <begin position="1649"/>
        <end position="1708"/>
    </location>
</feature>
<dbReference type="InterPro" id="IPR001119">
    <property type="entry name" value="SLH_dom"/>
</dbReference>
<feature type="domain" description="SLH" evidence="2">
    <location>
        <begin position="1709"/>
        <end position="1772"/>
    </location>
</feature>
<dbReference type="Proteomes" id="UP001519344">
    <property type="component" value="Unassembled WGS sequence"/>
</dbReference>
<evidence type="ECO:0000313" key="4">
    <source>
        <dbReference type="EMBL" id="MBP1965442.1"/>
    </source>
</evidence>
<comment type="caution">
    <text evidence="4">The sequence shown here is derived from an EMBL/GenBank/DDBJ whole genome shotgun (WGS) entry which is preliminary data.</text>
</comment>
<feature type="region of interest" description="Disordered" evidence="1">
    <location>
        <begin position="1406"/>
        <end position="1446"/>
    </location>
</feature>
<accession>A0ABS4I3F3</accession>
<gene>
    <name evidence="4" type="ORF">J2Z65_004680</name>
</gene>
<feature type="domain" description="SLH" evidence="2">
    <location>
        <begin position="1779"/>
        <end position="1840"/>
    </location>
</feature>
<dbReference type="PROSITE" id="PS51704">
    <property type="entry name" value="GP_PDE"/>
    <property type="match status" value="1"/>
</dbReference>